<dbReference type="EMBL" id="JARKIF010000002">
    <property type="protein sequence ID" value="KAJ7646881.1"/>
    <property type="molecule type" value="Genomic_DNA"/>
</dbReference>
<dbReference type="AlphaFoldDB" id="A0AAD7FYR8"/>
<gene>
    <name evidence="2" type="ORF">FB45DRAFT_860289</name>
</gene>
<feature type="region of interest" description="Disordered" evidence="1">
    <location>
        <begin position="133"/>
        <end position="158"/>
    </location>
</feature>
<protein>
    <submittedName>
        <fullName evidence="2">Uncharacterized protein</fullName>
    </submittedName>
</protein>
<reference evidence="2" key="1">
    <citation type="submission" date="2023-03" db="EMBL/GenBank/DDBJ databases">
        <title>Massive genome expansion in bonnet fungi (Mycena s.s.) driven by repeated elements and novel gene families across ecological guilds.</title>
        <authorList>
            <consortium name="Lawrence Berkeley National Laboratory"/>
            <person name="Harder C.B."/>
            <person name="Miyauchi S."/>
            <person name="Viragh M."/>
            <person name="Kuo A."/>
            <person name="Thoen E."/>
            <person name="Andreopoulos B."/>
            <person name="Lu D."/>
            <person name="Skrede I."/>
            <person name="Drula E."/>
            <person name="Henrissat B."/>
            <person name="Morin E."/>
            <person name="Kohler A."/>
            <person name="Barry K."/>
            <person name="LaButti K."/>
            <person name="Morin E."/>
            <person name="Salamov A."/>
            <person name="Lipzen A."/>
            <person name="Mereny Z."/>
            <person name="Hegedus B."/>
            <person name="Baldrian P."/>
            <person name="Stursova M."/>
            <person name="Weitz H."/>
            <person name="Taylor A."/>
            <person name="Grigoriev I.V."/>
            <person name="Nagy L.G."/>
            <person name="Martin F."/>
            <person name="Kauserud H."/>
        </authorList>
    </citation>
    <scope>NUCLEOTIDE SEQUENCE</scope>
    <source>
        <strain evidence="2">9284</strain>
    </source>
</reference>
<dbReference type="Proteomes" id="UP001221142">
    <property type="component" value="Unassembled WGS sequence"/>
</dbReference>
<comment type="caution">
    <text evidence="2">The sequence shown here is derived from an EMBL/GenBank/DDBJ whole genome shotgun (WGS) entry which is preliminary data.</text>
</comment>
<feature type="compositionally biased region" description="Basic residues" evidence="1">
    <location>
        <begin position="141"/>
        <end position="152"/>
    </location>
</feature>
<evidence type="ECO:0000313" key="3">
    <source>
        <dbReference type="Proteomes" id="UP001221142"/>
    </source>
</evidence>
<name>A0AAD7FYR8_9AGAR</name>
<accession>A0AAD7FYR8</accession>
<organism evidence="2 3">
    <name type="scientific">Roridomyces roridus</name>
    <dbReference type="NCBI Taxonomy" id="1738132"/>
    <lineage>
        <taxon>Eukaryota</taxon>
        <taxon>Fungi</taxon>
        <taxon>Dikarya</taxon>
        <taxon>Basidiomycota</taxon>
        <taxon>Agaricomycotina</taxon>
        <taxon>Agaricomycetes</taxon>
        <taxon>Agaricomycetidae</taxon>
        <taxon>Agaricales</taxon>
        <taxon>Marasmiineae</taxon>
        <taxon>Mycenaceae</taxon>
        <taxon>Roridomyces</taxon>
    </lineage>
</organism>
<proteinExistence type="predicted"/>
<evidence type="ECO:0000256" key="1">
    <source>
        <dbReference type="SAM" id="MobiDB-lite"/>
    </source>
</evidence>
<evidence type="ECO:0000313" key="2">
    <source>
        <dbReference type="EMBL" id="KAJ7646881.1"/>
    </source>
</evidence>
<sequence length="231" mass="25963">MTFLRYSLHGNTPVSSPGLMCPIVLSRAPLAASSVLANVKSRDRGPREGPSTEFLIGMLRGGLRRDVKNTHGVVAGMWHRTGTGSMRGGATSDAHGPWNKALEESSVLVIETVRQREEENGGTPMEWWVQSETVTGQTRSGKPRGAKAKHKGGGNNMEFDQDKARFLQQTRFSDTRNHRVRWHAPIWMLHQSIRIPSEVNQRNPQSVWQCDTGVCPRKKIQEPEYYKEHLL</sequence>
<keyword evidence="3" id="KW-1185">Reference proteome</keyword>